<sequence>MNIEFVIGTVLGAIGIIPILISVVRWMRKSDLSRLMEKLVDKEISRKEHQKILRVMNKRLLLSGYKKLGDEYINQFTLGKRGKEAVFEEMCLQNRIEPTPELCRMFLKADAPSIRERYYRQVDSPSATPVTSRGAESTNCHQVVYMSELLLEKYPTTCRQLTGILEKHGIPFRFLKGTKDIWCRDYMPIQTASGKLVQFHYEPSYLKGEEWESSRSDVKEVCRSNGFHPIFSSINLDGGNVLLFEDRAIISDRVFTENPGYPDKQQLIAEIGELLEAEVIVIPAQKGDMTGHADGMVRFVNRDTLLGNNRLDDYKYWRDGIDKVLKQYHLEYEDVPFFWDYKSPAHPHHAIGIYVNYLEVGNLIVLPVFEVSGNKDAEAVERFRQIFPDRVIETINYNEIGLEGGLLNCTTWVMREVV</sequence>
<dbReference type="SUPFAM" id="SSF55909">
    <property type="entry name" value="Pentein"/>
    <property type="match status" value="1"/>
</dbReference>
<evidence type="ECO:0000256" key="1">
    <source>
        <dbReference type="ARBA" id="ARBA00022801"/>
    </source>
</evidence>
<protein>
    <submittedName>
        <fullName evidence="3">Agmatine deiminase family protein</fullName>
    </submittedName>
</protein>
<dbReference type="RefSeq" id="WP_186976870.1">
    <property type="nucleotide sequence ID" value="NZ_JACOOH010000006.1"/>
</dbReference>
<dbReference type="Pfam" id="PF04371">
    <property type="entry name" value="PAD_porph"/>
    <property type="match status" value="1"/>
</dbReference>
<gene>
    <name evidence="3" type="ORF">H8S64_14285</name>
</gene>
<keyword evidence="4" id="KW-1185">Reference proteome</keyword>
<dbReference type="PANTHER" id="PTHR31377:SF0">
    <property type="entry name" value="AGMATINE DEIMINASE-RELATED"/>
    <property type="match status" value="1"/>
</dbReference>
<proteinExistence type="predicted"/>
<evidence type="ECO:0000313" key="3">
    <source>
        <dbReference type="EMBL" id="MBC5622267.1"/>
    </source>
</evidence>
<evidence type="ECO:0000313" key="4">
    <source>
        <dbReference type="Proteomes" id="UP000646484"/>
    </source>
</evidence>
<dbReference type="Gene3D" id="3.75.10.10">
    <property type="entry name" value="L-arginine/glycine Amidinotransferase, Chain A"/>
    <property type="match status" value="1"/>
</dbReference>
<keyword evidence="2" id="KW-0812">Transmembrane</keyword>
<keyword evidence="1" id="KW-0378">Hydrolase</keyword>
<organism evidence="3 4">
    <name type="scientific">Butyricimonas hominis</name>
    <dbReference type="NCBI Taxonomy" id="2763032"/>
    <lineage>
        <taxon>Bacteria</taxon>
        <taxon>Pseudomonadati</taxon>
        <taxon>Bacteroidota</taxon>
        <taxon>Bacteroidia</taxon>
        <taxon>Bacteroidales</taxon>
        <taxon>Odoribacteraceae</taxon>
        <taxon>Butyricimonas</taxon>
    </lineage>
</organism>
<accession>A0ABR7D2W4</accession>
<dbReference type="EMBL" id="JACOOH010000006">
    <property type="protein sequence ID" value="MBC5622267.1"/>
    <property type="molecule type" value="Genomic_DNA"/>
</dbReference>
<evidence type="ECO:0000256" key="2">
    <source>
        <dbReference type="SAM" id="Phobius"/>
    </source>
</evidence>
<comment type="caution">
    <text evidence="3">The sequence shown here is derived from an EMBL/GenBank/DDBJ whole genome shotgun (WGS) entry which is preliminary data.</text>
</comment>
<keyword evidence="2" id="KW-1133">Transmembrane helix</keyword>
<feature type="transmembrane region" description="Helical" evidence="2">
    <location>
        <begin position="6"/>
        <end position="27"/>
    </location>
</feature>
<keyword evidence="2" id="KW-0472">Membrane</keyword>
<name>A0ABR7D2W4_9BACT</name>
<dbReference type="Proteomes" id="UP000646484">
    <property type="component" value="Unassembled WGS sequence"/>
</dbReference>
<dbReference type="PANTHER" id="PTHR31377">
    <property type="entry name" value="AGMATINE DEIMINASE-RELATED"/>
    <property type="match status" value="1"/>
</dbReference>
<dbReference type="InterPro" id="IPR007466">
    <property type="entry name" value="Peptidyl-Arg-deiminase_porph"/>
</dbReference>
<reference evidence="3 4" key="1">
    <citation type="submission" date="2020-08" db="EMBL/GenBank/DDBJ databases">
        <title>Genome public.</title>
        <authorList>
            <person name="Liu C."/>
            <person name="Sun Q."/>
        </authorList>
    </citation>
    <scope>NUCLEOTIDE SEQUENCE [LARGE SCALE GENOMIC DNA]</scope>
    <source>
        <strain evidence="3 4">NSJ-56</strain>
    </source>
</reference>